<dbReference type="InterPro" id="IPR020781">
    <property type="entry name" value="ATPase_OSCP/d_CS"/>
</dbReference>
<evidence type="ECO:0000256" key="7">
    <source>
        <dbReference type="ARBA" id="ARBA00023136"/>
    </source>
</evidence>
<proteinExistence type="inferred from homology"/>
<protein>
    <submittedName>
        <fullName evidence="9">Uncharacterized protein</fullName>
    </submittedName>
</protein>
<sequence>MAMAGRIRSSVPRLTKALMSDSVSTQRLNVERALICPNFTDPQGSFYLQQSRNFASASSTKEPKIKVPVAMFGGSGNYASALYIAAAKAKTLEKVEAELLDLVAASQKSPTFSQFMKDLAVPADTRVKAMTQICDQAKFSEITKNFLVVLADNGRLRHVDTIAKRFSDLTMAHRGEVKAIVTTVIPLPAEEEKELKDTLQEILGKGKKVKLEQKIDPSILGGLVVEFGQKVFDMSIKTRAKQMERFLRDPINFDA</sequence>
<dbReference type="PROSITE" id="PS00389">
    <property type="entry name" value="ATPASE_DELTA"/>
    <property type="match status" value="1"/>
</dbReference>
<name>A0AAU9NRG8_9ASTR</name>
<evidence type="ECO:0000256" key="3">
    <source>
        <dbReference type="ARBA" id="ARBA00011648"/>
    </source>
</evidence>
<comment type="similarity">
    <text evidence="2">Belongs to the ATPase delta chain family.</text>
</comment>
<dbReference type="AlphaFoldDB" id="A0AAU9NRG8"/>
<dbReference type="EMBL" id="CAKMRJ010005412">
    <property type="protein sequence ID" value="CAH1440451.1"/>
    <property type="molecule type" value="Genomic_DNA"/>
</dbReference>
<evidence type="ECO:0000256" key="5">
    <source>
        <dbReference type="ARBA" id="ARBA00022781"/>
    </source>
</evidence>
<dbReference type="Gene3D" id="1.10.520.20">
    <property type="entry name" value="N-terminal domain of the delta subunit of the F1F0-ATP synthase"/>
    <property type="match status" value="1"/>
</dbReference>
<evidence type="ECO:0000256" key="6">
    <source>
        <dbReference type="ARBA" id="ARBA00023065"/>
    </source>
</evidence>
<comment type="caution">
    <text evidence="9">The sequence shown here is derived from an EMBL/GenBank/DDBJ whole genome shotgun (WGS) entry which is preliminary data.</text>
</comment>
<comment type="subcellular location">
    <subcellularLocation>
        <location evidence="1">Membrane</location>
    </subcellularLocation>
</comment>
<evidence type="ECO:0000256" key="4">
    <source>
        <dbReference type="ARBA" id="ARBA00022448"/>
    </source>
</evidence>
<dbReference type="HAMAP" id="MF_01416">
    <property type="entry name" value="ATP_synth_delta_bact"/>
    <property type="match status" value="1"/>
</dbReference>
<dbReference type="Pfam" id="PF00213">
    <property type="entry name" value="OSCP"/>
    <property type="match status" value="1"/>
</dbReference>
<dbReference type="GO" id="GO:0046933">
    <property type="term" value="F:proton-transporting ATP synthase activity, rotational mechanism"/>
    <property type="evidence" value="ECO:0007669"/>
    <property type="project" value="InterPro"/>
</dbReference>
<keyword evidence="5" id="KW-0375">Hydrogen ion transport</keyword>
<evidence type="ECO:0000256" key="8">
    <source>
        <dbReference type="ARBA" id="ARBA00023310"/>
    </source>
</evidence>
<evidence type="ECO:0000256" key="2">
    <source>
        <dbReference type="ARBA" id="ARBA00007046"/>
    </source>
</evidence>
<dbReference type="SUPFAM" id="SSF47928">
    <property type="entry name" value="N-terminal domain of the delta subunit of the F1F0-ATP synthase"/>
    <property type="match status" value="1"/>
</dbReference>
<dbReference type="PANTHER" id="PTHR11910">
    <property type="entry name" value="ATP SYNTHASE DELTA CHAIN"/>
    <property type="match status" value="1"/>
</dbReference>
<gene>
    <name evidence="9" type="ORF">LVIROSA_LOCUS26587</name>
</gene>
<dbReference type="NCBIfam" id="TIGR01145">
    <property type="entry name" value="ATP_synt_delta"/>
    <property type="match status" value="1"/>
</dbReference>
<evidence type="ECO:0000313" key="10">
    <source>
        <dbReference type="Proteomes" id="UP001157418"/>
    </source>
</evidence>
<keyword evidence="6" id="KW-0406">Ion transport</keyword>
<organism evidence="9 10">
    <name type="scientific">Lactuca virosa</name>
    <dbReference type="NCBI Taxonomy" id="75947"/>
    <lineage>
        <taxon>Eukaryota</taxon>
        <taxon>Viridiplantae</taxon>
        <taxon>Streptophyta</taxon>
        <taxon>Embryophyta</taxon>
        <taxon>Tracheophyta</taxon>
        <taxon>Spermatophyta</taxon>
        <taxon>Magnoliopsida</taxon>
        <taxon>eudicotyledons</taxon>
        <taxon>Gunneridae</taxon>
        <taxon>Pentapetalae</taxon>
        <taxon>asterids</taxon>
        <taxon>campanulids</taxon>
        <taxon>Asterales</taxon>
        <taxon>Asteraceae</taxon>
        <taxon>Cichorioideae</taxon>
        <taxon>Cichorieae</taxon>
        <taxon>Lactucinae</taxon>
        <taxon>Lactuca</taxon>
    </lineage>
</organism>
<keyword evidence="8" id="KW-0066">ATP synthesis</keyword>
<keyword evidence="10" id="KW-1185">Reference proteome</keyword>
<dbReference type="PRINTS" id="PR00125">
    <property type="entry name" value="ATPASEDELTA"/>
</dbReference>
<evidence type="ECO:0000256" key="1">
    <source>
        <dbReference type="ARBA" id="ARBA00004370"/>
    </source>
</evidence>
<keyword evidence="7" id="KW-0472">Membrane</keyword>
<dbReference type="InterPro" id="IPR000711">
    <property type="entry name" value="ATPase_OSCP/dsu"/>
</dbReference>
<keyword evidence="4" id="KW-0813">Transport</keyword>
<dbReference type="Proteomes" id="UP001157418">
    <property type="component" value="Unassembled WGS sequence"/>
</dbReference>
<reference evidence="9 10" key="1">
    <citation type="submission" date="2022-01" db="EMBL/GenBank/DDBJ databases">
        <authorList>
            <person name="Xiong W."/>
            <person name="Schranz E."/>
        </authorList>
    </citation>
    <scope>NUCLEOTIDE SEQUENCE [LARGE SCALE GENOMIC DNA]</scope>
</reference>
<accession>A0AAU9NRG8</accession>
<comment type="subunit">
    <text evidence="3">F-type ATPases have 2 components, CF(1) - the catalytic core - and CF(0) - the membrane proton channel. CF(1) has five subunits: alpha(3), beta(3), gamma(1), delta(1), epsilon(1). CF(0) has three main subunits: a, b and c.</text>
</comment>
<dbReference type="InterPro" id="IPR026015">
    <property type="entry name" value="ATP_synth_OSCP/delta_N_sf"/>
</dbReference>
<dbReference type="GO" id="GO:0016020">
    <property type="term" value="C:membrane"/>
    <property type="evidence" value="ECO:0007669"/>
    <property type="project" value="UniProtKB-SubCell"/>
</dbReference>
<evidence type="ECO:0000313" key="9">
    <source>
        <dbReference type="EMBL" id="CAH1440451.1"/>
    </source>
</evidence>